<comment type="pathway">
    <text evidence="6">Cofactor biosynthesis; NAD(+) biosynthesis; iminoaspartate from L-aspartate (dehydrogenase route): step 1/1.</text>
</comment>
<dbReference type="SUPFAM" id="SSF55347">
    <property type="entry name" value="Glyceraldehyde-3-phosphate dehydrogenase-like, C-terminal domain"/>
    <property type="match status" value="1"/>
</dbReference>
<evidence type="ECO:0000259" key="7">
    <source>
        <dbReference type="Pfam" id="PF01958"/>
    </source>
</evidence>
<dbReference type="Proteomes" id="UP000216188">
    <property type="component" value="Unassembled WGS sequence"/>
</dbReference>
<name>A0A1A9FUC0_9HYPH</name>
<dbReference type="AlphaFoldDB" id="A0A1A9FUC0"/>
<feature type="binding site" evidence="6">
    <location>
        <position position="125"/>
    </location>
    <ligand>
        <name>NAD(+)</name>
        <dbReference type="ChEBI" id="CHEBI:57540"/>
    </ligand>
</feature>
<dbReference type="GO" id="GO:0016639">
    <property type="term" value="F:oxidoreductase activity, acting on the CH-NH2 group of donors, NAD or NADP as acceptor"/>
    <property type="evidence" value="ECO:0007669"/>
    <property type="project" value="UniProtKB-UniRule"/>
</dbReference>
<comment type="caution">
    <text evidence="9">The sequence shown here is derived from an EMBL/GenBank/DDBJ whole genome shotgun (WGS) entry which is preliminary data.</text>
</comment>
<dbReference type="InterPro" id="IPR005106">
    <property type="entry name" value="Asp/hSer_DH_NAD-bd"/>
</dbReference>
<keyword evidence="5 6" id="KW-0520">NAD</keyword>
<evidence type="ECO:0000256" key="2">
    <source>
        <dbReference type="ARBA" id="ARBA00022642"/>
    </source>
</evidence>
<evidence type="ECO:0000259" key="8">
    <source>
        <dbReference type="Pfam" id="PF03447"/>
    </source>
</evidence>
<dbReference type="PIRSF" id="PIRSF005227">
    <property type="entry name" value="Asp_dh_NAD_syn"/>
    <property type="match status" value="1"/>
</dbReference>
<dbReference type="Gene3D" id="3.30.360.10">
    <property type="entry name" value="Dihydrodipicolinate Reductase, domain 2"/>
    <property type="match status" value="1"/>
</dbReference>
<proteinExistence type="inferred from homology"/>
<dbReference type="GO" id="GO:0009435">
    <property type="term" value="P:NAD+ biosynthetic process"/>
    <property type="evidence" value="ECO:0007669"/>
    <property type="project" value="UniProtKB-UniRule"/>
</dbReference>
<dbReference type="EMBL" id="NNRM01000039">
    <property type="protein sequence ID" value="OYR23631.1"/>
    <property type="molecule type" value="Genomic_DNA"/>
</dbReference>
<keyword evidence="2 6" id="KW-0662">Pyridine nucleotide biosynthesis</keyword>
<dbReference type="RefSeq" id="WP_064323036.1">
    <property type="nucleotide sequence ID" value="NZ_CP015776.1"/>
</dbReference>
<dbReference type="UniPathway" id="UPA00253">
    <property type="reaction ID" value="UER00456"/>
</dbReference>
<gene>
    <name evidence="6" type="primary">nadX</name>
    <name evidence="9" type="ORF">CEV34_3635</name>
</gene>
<reference evidence="9 10" key="1">
    <citation type="submission" date="2017-07" db="EMBL/GenBank/DDBJ databases">
        <title>Phylogenetic study on the rhizospheric bacterium Ochrobactrum sp. A44.</title>
        <authorList>
            <person name="Krzyzanowska D.M."/>
            <person name="Ossowicki A."/>
            <person name="Rajewska M."/>
            <person name="Maciag T."/>
            <person name="Kaczynski Z."/>
            <person name="Czerwicka M."/>
            <person name="Jafra S."/>
        </authorList>
    </citation>
    <scope>NUCLEOTIDE SEQUENCE [LARGE SCALE GENOMIC DNA]</scope>
    <source>
        <strain evidence="9 10">CCUG 30717</strain>
    </source>
</reference>
<organism evidence="9 10">
    <name type="scientific">Brucella pseudogrignonensis</name>
    <dbReference type="NCBI Taxonomy" id="419475"/>
    <lineage>
        <taxon>Bacteria</taxon>
        <taxon>Pseudomonadati</taxon>
        <taxon>Pseudomonadota</taxon>
        <taxon>Alphaproteobacteria</taxon>
        <taxon>Hyphomicrobiales</taxon>
        <taxon>Brucellaceae</taxon>
        <taxon>Brucella/Ochrobactrum group</taxon>
        <taxon>Brucella</taxon>
    </lineage>
</organism>
<feature type="active site" evidence="6">
    <location>
        <position position="221"/>
    </location>
</feature>
<dbReference type="Pfam" id="PF01958">
    <property type="entry name" value="Asp_DH_C"/>
    <property type="match status" value="1"/>
</dbReference>
<dbReference type="EC" id="1.4.1.21" evidence="6"/>
<dbReference type="GO" id="GO:0033735">
    <property type="term" value="F:aspartate dehydrogenase [NAD(P)+] activity"/>
    <property type="evidence" value="ECO:0007669"/>
    <property type="project" value="UniProtKB-EC"/>
</dbReference>
<dbReference type="InterPro" id="IPR020626">
    <property type="entry name" value="Asp_DH_prok"/>
</dbReference>
<dbReference type="Pfam" id="PF03447">
    <property type="entry name" value="NAD_binding_3"/>
    <property type="match status" value="1"/>
</dbReference>
<dbReference type="OrthoDB" id="8456681at2"/>
<protein>
    <recommendedName>
        <fullName evidence="6">L-aspartate dehydrogenase</fullName>
        <ecNumber evidence="6">1.4.1.21</ecNumber>
    </recommendedName>
</protein>
<dbReference type="InterPro" id="IPR011182">
    <property type="entry name" value="L-Asp_DH"/>
</dbReference>
<evidence type="ECO:0000313" key="9">
    <source>
        <dbReference type="EMBL" id="OYR23631.1"/>
    </source>
</evidence>
<comment type="catalytic activity">
    <reaction evidence="6">
        <text>L-aspartate + NAD(+) + H2O = oxaloacetate + NH4(+) + NADH + H(+)</text>
        <dbReference type="Rhea" id="RHEA:11788"/>
        <dbReference type="ChEBI" id="CHEBI:15377"/>
        <dbReference type="ChEBI" id="CHEBI:15378"/>
        <dbReference type="ChEBI" id="CHEBI:16452"/>
        <dbReference type="ChEBI" id="CHEBI:28938"/>
        <dbReference type="ChEBI" id="CHEBI:29991"/>
        <dbReference type="ChEBI" id="CHEBI:57540"/>
        <dbReference type="ChEBI" id="CHEBI:57945"/>
        <dbReference type="EC" id="1.4.1.21"/>
    </reaction>
</comment>
<feature type="domain" description="Aspartate/homoserine dehydrogenase NAD-binding" evidence="8">
    <location>
        <begin position="11"/>
        <end position="122"/>
    </location>
</feature>
<accession>A0A1A9FUC0</accession>
<keyword evidence="10" id="KW-1185">Reference proteome</keyword>
<comment type="function">
    <text evidence="6">Specifically catalyzes the NAD or NADP-dependent dehydrogenation of L-aspartate to iminoaspartate.</text>
</comment>
<evidence type="ECO:0000313" key="10">
    <source>
        <dbReference type="Proteomes" id="UP000216188"/>
    </source>
</evidence>
<dbReference type="GO" id="GO:0050661">
    <property type="term" value="F:NADP binding"/>
    <property type="evidence" value="ECO:0007669"/>
    <property type="project" value="UniProtKB-UniRule"/>
</dbReference>
<evidence type="ECO:0000256" key="1">
    <source>
        <dbReference type="ARBA" id="ARBA00008331"/>
    </source>
</evidence>
<keyword evidence="3 6" id="KW-0521">NADP</keyword>
<evidence type="ECO:0000256" key="6">
    <source>
        <dbReference type="HAMAP-Rule" id="MF_01265"/>
    </source>
</evidence>
<feature type="domain" description="Aspartate dehydrogenase" evidence="7">
    <location>
        <begin position="168"/>
        <end position="256"/>
    </location>
</feature>
<evidence type="ECO:0000256" key="3">
    <source>
        <dbReference type="ARBA" id="ARBA00022857"/>
    </source>
</evidence>
<dbReference type="InterPro" id="IPR036291">
    <property type="entry name" value="NAD(P)-bd_dom_sf"/>
</dbReference>
<dbReference type="HAMAP" id="MF_01265">
    <property type="entry name" value="NadX"/>
    <property type="match status" value="1"/>
</dbReference>
<comment type="similarity">
    <text evidence="1 6">Belongs to the L-aspartate dehydrogenase family.</text>
</comment>
<evidence type="ECO:0000256" key="5">
    <source>
        <dbReference type="ARBA" id="ARBA00023027"/>
    </source>
</evidence>
<comment type="miscellaneous">
    <text evidence="6">The iminoaspartate product is unstable in aqueous solution and can decompose to oxaloacetate and ammonia.</text>
</comment>
<evidence type="ECO:0000256" key="4">
    <source>
        <dbReference type="ARBA" id="ARBA00023002"/>
    </source>
</evidence>
<feature type="binding site" evidence="6">
    <location>
        <position position="191"/>
    </location>
    <ligand>
        <name>NAD(+)</name>
        <dbReference type="ChEBI" id="CHEBI:57540"/>
    </ligand>
</feature>
<dbReference type="SUPFAM" id="SSF51735">
    <property type="entry name" value="NAD(P)-binding Rossmann-fold domains"/>
    <property type="match status" value="1"/>
</dbReference>
<dbReference type="NCBIfam" id="NF009828">
    <property type="entry name" value="PRK13303.1-3"/>
    <property type="match status" value="1"/>
</dbReference>
<sequence>MSGSERIALIGWGAIGSRVAGLLLKRKCPVDIVAVAVRDRSRSREGLPDGALLIDDPQDLAATQASLVIEMAGRSSVIPYGMAALSHGMDFAVSSTSAFVEAGRLEELQALAAQKGCKLIIPPGALGGIDALAAASRLAVDRVEHRITKPAMAWQGTRAAQLIDLERITEPTVIFSASARDTADAFPQNANVAVITALAGIGLDQTQVTLVADPDAESNLHEIFAEGAFGTMQLRFENAPLRTNPKSSEMTALSLVRLIENRVGSLVM</sequence>
<dbReference type="Gene3D" id="3.40.50.720">
    <property type="entry name" value="NAD(P)-binding Rossmann-like Domain"/>
    <property type="match status" value="1"/>
</dbReference>
<dbReference type="PANTHER" id="PTHR31873:SF6">
    <property type="entry name" value="ASPARTATE DEHYDROGENASE DOMAIN-CONTAINING PROTEIN"/>
    <property type="match status" value="1"/>
</dbReference>
<keyword evidence="4 6" id="KW-0560">Oxidoreductase</keyword>
<dbReference type="STRING" id="419475.A8A54_22030"/>
<dbReference type="PANTHER" id="PTHR31873">
    <property type="entry name" value="L-ASPARTATE DEHYDROGENASE-RELATED"/>
    <property type="match status" value="1"/>
</dbReference>
<dbReference type="KEGG" id="ops:A8A54_22030"/>
<comment type="catalytic activity">
    <reaction evidence="6">
        <text>L-aspartate + NADP(+) + H2O = oxaloacetate + NH4(+) + NADPH + H(+)</text>
        <dbReference type="Rhea" id="RHEA:11784"/>
        <dbReference type="ChEBI" id="CHEBI:15377"/>
        <dbReference type="ChEBI" id="CHEBI:15378"/>
        <dbReference type="ChEBI" id="CHEBI:16452"/>
        <dbReference type="ChEBI" id="CHEBI:28938"/>
        <dbReference type="ChEBI" id="CHEBI:29991"/>
        <dbReference type="ChEBI" id="CHEBI:57783"/>
        <dbReference type="ChEBI" id="CHEBI:58349"/>
        <dbReference type="EC" id="1.4.1.21"/>
    </reaction>
</comment>
<dbReference type="GO" id="GO:0051287">
    <property type="term" value="F:NAD binding"/>
    <property type="evidence" value="ECO:0007669"/>
    <property type="project" value="UniProtKB-UniRule"/>
</dbReference>
<dbReference type="InterPro" id="IPR002811">
    <property type="entry name" value="Asp_DH"/>
</dbReference>